<dbReference type="GeneID" id="92811573"/>
<dbReference type="EMBL" id="JMGO02000016">
    <property type="protein sequence ID" value="KXU78837.1"/>
    <property type="molecule type" value="Genomic_DNA"/>
</dbReference>
<dbReference type="AlphaFoldDB" id="A0A175VEC8"/>
<feature type="transmembrane region" description="Helical" evidence="1">
    <location>
        <begin position="391"/>
        <end position="413"/>
    </location>
</feature>
<proteinExistence type="predicted"/>
<reference evidence="2 3" key="1">
    <citation type="submission" date="2016-02" db="EMBL/GenBank/DDBJ databases">
        <title>Draft genome sequence of Aeromonas trota strain 1999lcr isolated from cerebrospinal fluid (CSF).</title>
        <authorList>
            <person name="Dallagassa C.B."/>
            <person name="Prediger K.C."/>
            <person name="Weiss V.A."/>
            <person name="Assis F.E."/>
            <person name="Baura V."/>
            <person name="Cruz L.M."/>
            <person name="Souza E.M."/>
            <person name="Pedrosa F.O."/>
            <person name="Fadel-Picheth C.M."/>
        </authorList>
    </citation>
    <scope>NUCLEOTIDE SEQUENCE [LARGE SCALE GENOMIC DNA]</scope>
    <source>
        <strain evidence="2 3">1999lcr</strain>
    </source>
</reference>
<sequence length="521" mass="55030">MSQAEVHASPGNQSNGWLNRFLNGVEKAGNKLPDPAMLFLYALLIVWVGSWVLSQFQFDLVNPRTGEAVVVNNLLTGAGLAEFLSSMVTTFTGFAPLGIVLVAMLGVGVAEQSGFINTGLKKLLKVTPARFLTPMLILVAIVSHTAADAGYVLVIPIGGIIFHAAGRHPLAGIAAAFAGVSGGFAANFLPSGGDALLQGFTQSAAQLLDPEYMVNTLCNIIFTGASSLLIICVGWFVTEKIVEPRLKHVPLNDDLESADEMGRYSAQESRAFNWAGFAMLAAIALLALALSPADSPLRAADGSLTTFAAPVMKSIVPLIFLLFILPGIVYGFVAGTFKSGKDVIDAMSATMNKMGSYMVMAFFCALFIKAFGDSNLGTLLALSGAEVLHALALPGEVTIVGMILLTATVNLVVGSASAKWALISPILVPMLMAVGISPELTQAAYRVGDSASNIITPLMVFFPLVVVYCQRYVKSTGIGTLVSMMLPYSLAFLVSWTIFLLVYWALGFPLGLQAPYVYPAP</sequence>
<feature type="transmembrane region" description="Helical" evidence="1">
    <location>
        <begin position="354"/>
        <end position="371"/>
    </location>
</feature>
<feature type="transmembrane region" description="Helical" evidence="1">
    <location>
        <begin position="123"/>
        <end position="143"/>
    </location>
</feature>
<feature type="transmembrane region" description="Helical" evidence="1">
    <location>
        <begin position="36"/>
        <end position="54"/>
    </location>
</feature>
<name>A0A175VEC8_AEREN</name>
<keyword evidence="1" id="KW-0812">Transmembrane</keyword>
<evidence type="ECO:0000256" key="1">
    <source>
        <dbReference type="SAM" id="Phobius"/>
    </source>
</evidence>
<dbReference type="GO" id="GO:1902604">
    <property type="term" value="P:p-aminobenzoyl-glutamate transmembrane transport"/>
    <property type="evidence" value="ECO:0007669"/>
    <property type="project" value="InterPro"/>
</dbReference>
<dbReference type="OrthoDB" id="3314392at2"/>
<evidence type="ECO:0000313" key="3">
    <source>
        <dbReference type="Proteomes" id="UP000078435"/>
    </source>
</evidence>
<dbReference type="InterPro" id="IPR004697">
    <property type="entry name" value="AbgT"/>
</dbReference>
<dbReference type="PANTHER" id="PTHR30282:SF1">
    <property type="entry name" value="ABGT FAMILY TRANSPORTER"/>
    <property type="match status" value="1"/>
</dbReference>
<feature type="transmembrane region" description="Helical" evidence="1">
    <location>
        <begin position="91"/>
        <end position="111"/>
    </location>
</feature>
<comment type="caution">
    <text evidence="2">The sequence shown here is derived from an EMBL/GenBank/DDBJ whole genome shotgun (WGS) entry which is preliminary data.</text>
</comment>
<keyword evidence="1" id="KW-1133">Transmembrane helix</keyword>
<feature type="transmembrane region" description="Helical" evidence="1">
    <location>
        <begin position="212"/>
        <end position="237"/>
    </location>
</feature>
<dbReference type="Pfam" id="PF03806">
    <property type="entry name" value="ABG_transport"/>
    <property type="match status" value="1"/>
</dbReference>
<dbReference type="GO" id="GO:0015558">
    <property type="term" value="F:secondary active p-aminobenzoyl-glutamate transmembrane transporter activity"/>
    <property type="evidence" value="ECO:0007669"/>
    <property type="project" value="InterPro"/>
</dbReference>
<feature type="transmembrane region" description="Helical" evidence="1">
    <location>
        <begin position="311"/>
        <end position="333"/>
    </location>
</feature>
<gene>
    <name evidence="2" type="ORF">LCR_02785</name>
</gene>
<feature type="transmembrane region" description="Helical" evidence="1">
    <location>
        <begin position="173"/>
        <end position="192"/>
    </location>
</feature>
<evidence type="ECO:0000313" key="2">
    <source>
        <dbReference type="EMBL" id="KXU78837.1"/>
    </source>
</evidence>
<accession>A0A175VEC8</accession>
<dbReference type="RefSeq" id="WP_026457802.1">
    <property type="nucleotide sequence ID" value="NZ_AP027939.1"/>
</dbReference>
<dbReference type="Proteomes" id="UP000078435">
    <property type="component" value="Unassembled WGS sequence"/>
</dbReference>
<feature type="transmembrane region" description="Helical" evidence="1">
    <location>
        <begin position="450"/>
        <end position="469"/>
    </location>
</feature>
<organism evidence="2 3">
    <name type="scientific">Aeromonas enteropelogenes</name>
    <name type="common">Aeromonas trota</name>
    <dbReference type="NCBI Taxonomy" id="29489"/>
    <lineage>
        <taxon>Bacteria</taxon>
        <taxon>Pseudomonadati</taxon>
        <taxon>Pseudomonadota</taxon>
        <taxon>Gammaproteobacteria</taxon>
        <taxon>Aeromonadales</taxon>
        <taxon>Aeromonadaceae</taxon>
        <taxon>Aeromonas</taxon>
    </lineage>
</organism>
<keyword evidence="1" id="KW-0472">Membrane</keyword>
<feature type="transmembrane region" description="Helical" evidence="1">
    <location>
        <begin position="420"/>
        <end position="438"/>
    </location>
</feature>
<feature type="transmembrane region" description="Helical" evidence="1">
    <location>
        <begin position="271"/>
        <end position="291"/>
    </location>
</feature>
<feature type="transmembrane region" description="Helical" evidence="1">
    <location>
        <begin position="481"/>
        <end position="506"/>
    </location>
</feature>
<dbReference type="PANTHER" id="PTHR30282">
    <property type="entry name" value="P-AMINOBENZOYL GLUTAMATE TRANSPORTER"/>
    <property type="match status" value="1"/>
</dbReference>
<protein>
    <submittedName>
        <fullName evidence="2">Aminobenzoyl-glutamate transporter</fullName>
    </submittedName>
</protein>